<dbReference type="Pfam" id="PF02771">
    <property type="entry name" value="Acyl-CoA_dh_N"/>
    <property type="match status" value="1"/>
</dbReference>
<dbReference type="InterPro" id="IPR009075">
    <property type="entry name" value="AcylCo_DH/oxidase_C"/>
</dbReference>
<gene>
    <name evidence="10" type="ORF">SEPMUDRAFT_148145</name>
</gene>
<protein>
    <submittedName>
        <fullName evidence="10">Acyl-CoA dehydrogenase</fullName>
    </submittedName>
</protein>
<dbReference type="PANTHER" id="PTHR48083">
    <property type="entry name" value="MEDIUM-CHAIN SPECIFIC ACYL-COA DEHYDROGENASE, MITOCHONDRIAL-RELATED"/>
    <property type="match status" value="1"/>
</dbReference>
<evidence type="ECO:0000256" key="3">
    <source>
        <dbReference type="ARBA" id="ARBA00022630"/>
    </source>
</evidence>
<keyword evidence="5 6" id="KW-0560">Oxidoreductase</keyword>
<dbReference type="EMBL" id="KB456262">
    <property type="protein sequence ID" value="EMF14434.1"/>
    <property type="molecule type" value="Genomic_DNA"/>
</dbReference>
<dbReference type="Gene3D" id="1.10.540.10">
    <property type="entry name" value="Acyl-CoA dehydrogenase/oxidase, N-terminal domain"/>
    <property type="match status" value="1"/>
</dbReference>
<dbReference type="Gene3D" id="1.20.140.10">
    <property type="entry name" value="Butyryl-CoA Dehydrogenase, subunit A, domain 3"/>
    <property type="match status" value="1"/>
</dbReference>
<proteinExistence type="inferred from homology"/>
<dbReference type="GO" id="GO:0005737">
    <property type="term" value="C:cytoplasm"/>
    <property type="evidence" value="ECO:0007669"/>
    <property type="project" value="TreeGrafter"/>
</dbReference>
<feature type="domain" description="Acyl-CoA dehydrogenase/oxidase N-terminal" evidence="9">
    <location>
        <begin position="38"/>
        <end position="165"/>
    </location>
</feature>
<dbReference type="InterPro" id="IPR036250">
    <property type="entry name" value="AcylCo_DH-like_C"/>
</dbReference>
<dbReference type="GO" id="GO:0033539">
    <property type="term" value="P:fatty acid beta-oxidation using acyl-CoA dehydrogenase"/>
    <property type="evidence" value="ECO:0007669"/>
    <property type="project" value="TreeGrafter"/>
</dbReference>
<keyword evidence="4 6" id="KW-0274">FAD</keyword>
<evidence type="ECO:0000313" key="11">
    <source>
        <dbReference type="Proteomes" id="UP000016931"/>
    </source>
</evidence>
<sequence length="453" mass="49642">MAASATISSSIDAANPLLQVPFSEPPYLLGLPSPFYAEKHLRFQKACRAWLEEHFLPYCMDWENSGDLPHDLFAKFNQYNMLLPNLPSPLPVTWLHQLGIKDILGTPVEEWDYVHTGIWIDEVHRSGLAGPASGLTAGFAYAIPPIIKYGSKQLQDRFLPDLLSGRKRACIAITEPDAGSDVANVGTTAVKSKDGKYYIVNGTKKWITNGVWSDYATMAVRTGGKGAGGLTLLVVPLKAQGVDMRRLKVTGSKTGGTTFIELEDVKVPAENIIGEEGKGMFYVMNNFNHERLLIAIGVTRQARVALSSAMAYVMKREAFGKALVEQPVVRNRLAKAGAELETLQAWLNEFLWQMNHLPKSQADTRLGGLTALVKAKAGMVFNECAQTGVMLFGGNGFTETGQGELVAHIYRDVFGARIPGGSEDVMLDLAVRQLVKNYQKATKLLEKEGKSRL</sequence>
<feature type="domain" description="Acyl-CoA oxidase/dehydrogenase middle" evidence="8">
    <location>
        <begin position="170"/>
        <end position="265"/>
    </location>
</feature>
<evidence type="ECO:0000256" key="2">
    <source>
        <dbReference type="ARBA" id="ARBA00009347"/>
    </source>
</evidence>
<dbReference type="InterPro" id="IPR009100">
    <property type="entry name" value="AcylCoA_DH/oxidase_NM_dom_sf"/>
</dbReference>
<comment type="cofactor">
    <cofactor evidence="1 6">
        <name>FAD</name>
        <dbReference type="ChEBI" id="CHEBI:57692"/>
    </cofactor>
</comment>
<dbReference type="InterPro" id="IPR006091">
    <property type="entry name" value="Acyl-CoA_Oxase/DH_mid-dom"/>
</dbReference>
<dbReference type="AlphaFoldDB" id="M3D969"/>
<dbReference type="OrthoDB" id="10254877at2759"/>
<dbReference type="InterPro" id="IPR037069">
    <property type="entry name" value="AcylCoA_DH/ox_N_sf"/>
</dbReference>
<dbReference type="InterPro" id="IPR013786">
    <property type="entry name" value="AcylCoA_DH/ox_N"/>
</dbReference>
<keyword evidence="3 6" id="KW-0285">Flavoprotein</keyword>
<dbReference type="HOGENOM" id="CLU_018204_4_1_1"/>
<dbReference type="OMA" id="KYWLTDQ"/>
<dbReference type="InterPro" id="IPR050741">
    <property type="entry name" value="Acyl-CoA_dehydrogenase"/>
</dbReference>
<dbReference type="GO" id="GO:0050660">
    <property type="term" value="F:flavin adenine dinucleotide binding"/>
    <property type="evidence" value="ECO:0007669"/>
    <property type="project" value="InterPro"/>
</dbReference>
<organism evidence="10 11">
    <name type="scientific">Sphaerulina musiva (strain SO2202)</name>
    <name type="common">Poplar stem canker fungus</name>
    <name type="synonym">Septoria musiva</name>
    <dbReference type="NCBI Taxonomy" id="692275"/>
    <lineage>
        <taxon>Eukaryota</taxon>
        <taxon>Fungi</taxon>
        <taxon>Dikarya</taxon>
        <taxon>Ascomycota</taxon>
        <taxon>Pezizomycotina</taxon>
        <taxon>Dothideomycetes</taxon>
        <taxon>Dothideomycetidae</taxon>
        <taxon>Mycosphaerellales</taxon>
        <taxon>Mycosphaerellaceae</taxon>
        <taxon>Sphaerulina</taxon>
    </lineage>
</organism>
<evidence type="ECO:0000256" key="6">
    <source>
        <dbReference type="RuleBase" id="RU362125"/>
    </source>
</evidence>
<dbReference type="RefSeq" id="XP_016762555.1">
    <property type="nucleotide sequence ID" value="XM_016904735.1"/>
</dbReference>
<dbReference type="GeneID" id="27901872"/>
<dbReference type="PANTHER" id="PTHR48083:SF15">
    <property type="entry name" value="ACYL-COA DEHYDROGENASE APDG"/>
    <property type="match status" value="1"/>
</dbReference>
<evidence type="ECO:0000259" key="7">
    <source>
        <dbReference type="Pfam" id="PF00441"/>
    </source>
</evidence>
<dbReference type="SUPFAM" id="SSF47203">
    <property type="entry name" value="Acyl-CoA dehydrogenase C-terminal domain-like"/>
    <property type="match status" value="1"/>
</dbReference>
<evidence type="ECO:0000256" key="4">
    <source>
        <dbReference type="ARBA" id="ARBA00022827"/>
    </source>
</evidence>
<dbReference type="SUPFAM" id="SSF56645">
    <property type="entry name" value="Acyl-CoA dehydrogenase NM domain-like"/>
    <property type="match status" value="1"/>
</dbReference>
<name>M3D969_SPHMS</name>
<evidence type="ECO:0000313" key="10">
    <source>
        <dbReference type="EMBL" id="EMF14434.1"/>
    </source>
</evidence>
<keyword evidence="11" id="KW-1185">Reference proteome</keyword>
<dbReference type="eggNOG" id="KOG0141">
    <property type="taxonomic scope" value="Eukaryota"/>
</dbReference>
<evidence type="ECO:0000259" key="8">
    <source>
        <dbReference type="Pfam" id="PF02770"/>
    </source>
</evidence>
<accession>M3D969</accession>
<dbReference type="InterPro" id="IPR046373">
    <property type="entry name" value="Acyl-CoA_Oxase/DH_mid-dom_sf"/>
</dbReference>
<dbReference type="Pfam" id="PF02770">
    <property type="entry name" value="Acyl-CoA_dh_M"/>
    <property type="match status" value="1"/>
</dbReference>
<evidence type="ECO:0000259" key="9">
    <source>
        <dbReference type="Pfam" id="PF02771"/>
    </source>
</evidence>
<evidence type="ECO:0000256" key="5">
    <source>
        <dbReference type="ARBA" id="ARBA00023002"/>
    </source>
</evidence>
<comment type="similarity">
    <text evidence="2 6">Belongs to the acyl-CoA dehydrogenase family.</text>
</comment>
<dbReference type="GO" id="GO:0003995">
    <property type="term" value="F:acyl-CoA dehydrogenase activity"/>
    <property type="evidence" value="ECO:0007669"/>
    <property type="project" value="TreeGrafter"/>
</dbReference>
<dbReference type="STRING" id="692275.M3D969"/>
<feature type="domain" description="Acyl-CoA dehydrogenase/oxidase C-terminal" evidence="7">
    <location>
        <begin position="277"/>
        <end position="434"/>
    </location>
</feature>
<dbReference type="Proteomes" id="UP000016931">
    <property type="component" value="Unassembled WGS sequence"/>
</dbReference>
<evidence type="ECO:0000256" key="1">
    <source>
        <dbReference type="ARBA" id="ARBA00001974"/>
    </source>
</evidence>
<reference evidence="10 11" key="1">
    <citation type="journal article" date="2012" name="PLoS Pathog.">
        <title>Diverse lifestyles and strategies of plant pathogenesis encoded in the genomes of eighteen Dothideomycetes fungi.</title>
        <authorList>
            <person name="Ohm R.A."/>
            <person name="Feau N."/>
            <person name="Henrissat B."/>
            <person name="Schoch C.L."/>
            <person name="Horwitz B.A."/>
            <person name="Barry K.W."/>
            <person name="Condon B.J."/>
            <person name="Copeland A.C."/>
            <person name="Dhillon B."/>
            <person name="Glaser F."/>
            <person name="Hesse C.N."/>
            <person name="Kosti I."/>
            <person name="LaButti K."/>
            <person name="Lindquist E.A."/>
            <person name="Lucas S."/>
            <person name="Salamov A.A."/>
            <person name="Bradshaw R.E."/>
            <person name="Ciuffetti L."/>
            <person name="Hamelin R.C."/>
            <person name="Kema G.H.J."/>
            <person name="Lawrence C."/>
            <person name="Scott J.A."/>
            <person name="Spatafora J.W."/>
            <person name="Turgeon B.G."/>
            <person name="de Wit P.J.G.M."/>
            <person name="Zhong S."/>
            <person name="Goodwin S.B."/>
            <person name="Grigoriev I.V."/>
        </authorList>
    </citation>
    <scope>NUCLEOTIDE SEQUENCE [LARGE SCALE GENOMIC DNA]</scope>
    <source>
        <strain evidence="10 11">SO2202</strain>
    </source>
</reference>
<dbReference type="Pfam" id="PF00441">
    <property type="entry name" value="Acyl-CoA_dh_1"/>
    <property type="match status" value="1"/>
</dbReference>
<dbReference type="Gene3D" id="2.40.110.10">
    <property type="entry name" value="Butyryl-CoA Dehydrogenase, subunit A, domain 2"/>
    <property type="match status" value="1"/>
</dbReference>